<dbReference type="UniPathway" id="UPA00659"/>
<reference evidence="6" key="2">
    <citation type="submission" date="2008-12" db="EMBL/GenBank/DDBJ databases">
        <title>Improved gene annotation of the rice (Oryza sativa) genomes.</title>
        <authorList>
            <person name="Wang J."/>
            <person name="Li R."/>
            <person name="Fan W."/>
            <person name="Huang Q."/>
            <person name="Zhang J."/>
            <person name="Zhou Y."/>
            <person name="Hu Y."/>
            <person name="Zi S."/>
            <person name="Li J."/>
            <person name="Ni P."/>
            <person name="Zheng H."/>
            <person name="Zhang Y."/>
            <person name="Zhao M."/>
            <person name="Hao Q."/>
            <person name="McDermott J."/>
            <person name="Samudrala R."/>
            <person name="Kristiansen K."/>
            <person name="Wong G.K.-S."/>
        </authorList>
    </citation>
    <scope>NUCLEOTIDE SEQUENCE</scope>
</reference>
<proteinExistence type="inferred from homology"/>
<organism evidence="6">
    <name type="scientific">Oryza sativa subsp. japonica</name>
    <name type="common">Rice</name>
    <dbReference type="NCBI Taxonomy" id="39947"/>
    <lineage>
        <taxon>Eukaryota</taxon>
        <taxon>Viridiplantae</taxon>
        <taxon>Streptophyta</taxon>
        <taxon>Embryophyta</taxon>
        <taxon>Tracheophyta</taxon>
        <taxon>Spermatophyta</taxon>
        <taxon>Magnoliopsida</taxon>
        <taxon>Liliopsida</taxon>
        <taxon>Poales</taxon>
        <taxon>Poaceae</taxon>
        <taxon>BOP clade</taxon>
        <taxon>Oryzoideae</taxon>
        <taxon>Oryzeae</taxon>
        <taxon>Oryzinae</taxon>
        <taxon>Oryza</taxon>
        <taxon>Oryza sativa</taxon>
    </lineage>
</organism>
<comment type="similarity">
    <text evidence="2">Belongs to the enoyl-CoA hydratase/isomerase family.</text>
</comment>
<sequence length="148" mass="16234">MAGSGGGDRGSPEAELRRGFKTLAVTRPDPSAAVYEVRLNRPTRLNALSPDAFAEIPRAMALLDRAPAARAVNILSSFRIDNEMNQISEKSAWAVMGTKAVLLRSRDITVEQGLEHVATWNAAMLRSNDLEEAIQAFLEKRKPVFSKL</sequence>
<dbReference type="EMBL" id="CM000138">
    <property type="protein sequence ID" value="EEE55924.1"/>
    <property type="molecule type" value="Genomic_DNA"/>
</dbReference>
<evidence type="ECO:0000256" key="3">
    <source>
        <dbReference type="ARBA" id="ARBA00022832"/>
    </source>
</evidence>
<name>B9EVZ1_ORYSJ</name>
<dbReference type="FunFam" id="1.10.12.10:FF:000004">
    <property type="entry name" value="Delta3,5-delta2,4-dienoyl-CoA isomerase"/>
    <property type="match status" value="1"/>
</dbReference>
<keyword evidence="3" id="KW-0276">Fatty acid metabolism</keyword>
<dbReference type="SUPFAM" id="SSF52096">
    <property type="entry name" value="ClpP/crotonase"/>
    <property type="match status" value="2"/>
</dbReference>
<evidence type="ECO:0000256" key="4">
    <source>
        <dbReference type="ARBA" id="ARBA00023098"/>
    </source>
</evidence>
<evidence type="ECO:0000313" key="6">
    <source>
        <dbReference type="EMBL" id="EEE55924.1"/>
    </source>
</evidence>
<dbReference type="InterPro" id="IPR029045">
    <property type="entry name" value="ClpP/crotonase-like_dom_sf"/>
</dbReference>
<dbReference type="GO" id="GO:0016853">
    <property type="term" value="F:isomerase activity"/>
    <property type="evidence" value="ECO:0007669"/>
    <property type="project" value="UniProtKB-KW"/>
</dbReference>
<dbReference type="GO" id="GO:0006635">
    <property type="term" value="P:fatty acid beta-oxidation"/>
    <property type="evidence" value="ECO:0007669"/>
    <property type="project" value="UniProtKB-UniPathway"/>
</dbReference>
<accession>B9EVZ1</accession>
<gene>
    <name evidence="6" type="ORF">OsJ_04606</name>
</gene>
<dbReference type="PANTHER" id="PTHR43149">
    <property type="entry name" value="ENOYL-COA HYDRATASE"/>
    <property type="match status" value="1"/>
</dbReference>
<dbReference type="Gene3D" id="3.30.300.220">
    <property type="match status" value="1"/>
</dbReference>
<protein>
    <submittedName>
        <fullName evidence="6">Uncharacterized protein</fullName>
    </submittedName>
</protein>
<dbReference type="PANTHER" id="PTHR43149:SF1">
    <property type="entry name" value="DELTA(3,5)-DELTA(2,4)-DIENOYL-COA ISOMERASE, MITOCHONDRIAL"/>
    <property type="match status" value="1"/>
</dbReference>
<dbReference type="Proteomes" id="UP000007752">
    <property type="component" value="Chromosome 1"/>
</dbReference>
<dbReference type="InterPro" id="IPR045002">
    <property type="entry name" value="Ech1-like"/>
</dbReference>
<dbReference type="Gene3D" id="1.10.12.10">
    <property type="entry name" value="Lyase 2-enoyl-coa Hydratase, Chain A, domain 2"/>
    <property type="match status" value="1"/>
</dbReference>
<dbReference type="AlphaFoldDB" id="B9EVZ1"/>
<evidence type="ECO:0000256" key="1">
    <source>
        <dbReference type="ARBA" id="ARBA00005005"/>
    </source>
</evidence>
<evidence type="ECO:0000256" key="5">
    <source>
        <dbReference type="ARBA" id="ARBA00023235"/>
    </source>
</evidence>
<keyword evidence="5" id="KW-0413">Isomerase</keyword>
<comment type="pathway">
    <text evidence="1">Lipid metabolism; fatty acid beta-oxidation.</text>
</comment>
<dbReference type="InterPro" id="IPR014748">
    <property type="entry name" value="Enoyl-CoA_hydra_C"/>
</dbReference>
<reference evidence="6" key="1">
    <citation type="journal article" date="2005" name="PLoS Biol.">
        <title>The genomes of Oryza sativa: a history of duplications.</title>
        <authorList>
            <person name="Yu J."/>
            <person name="Wang J."/>
            <person name="Lin W."/>
            <person name="Li S."/>
            <person name="Li H."/>
            <person name="Zhou J."/>
            <person name="Ni P."/>
            <person name="Dong W."/>
            <person name="Hu S."/>
            <person name="Zeng C."/>
            <person name="Zhang J."/>
            <person name="Zhang Y."/>
            <person name="Li R."/>
            <person name="Xu Z."/>
            <person name="Li S."/>
            <person name="Li X."/>
            <person name="Zheng H."/>
            <person name="Cong L."/>
            <person name="Lin L."/>
            <person name="Yin J."/>
            <person name="Geng J."/>
            <person name="Li G."/>
            <person name="Shi J."/>
            <person name="Liu J."/>
            <person name="Lv H."/>
            <person name="Li J."/>
            <person name="Wang J."/>
            <person name="Deng Y."/>
            <person name="Ran L."/>
            <person name="Shi X."/>
            <person name="Wang X."/>
            <person name="Wu Q."/>
            <person name="Li C."/>
            <person name="Ren X."/>
            <person name="Wang J."/>
            <person name="Wang X."/>
            <person name="Li D."/>
            <person name="Liu D."/>
            <person name="Zhang X."/>
            <person name="Ji Z."/>
            <person name="Zhao W."/>
            <person name="Sun Y."/>
            <person name="Zhang Z."/>
            <person name="Bao J."/>
            <person name="Han Y."/>
            <person name="Dong L."/>
            <person name="Ji J."/>
            <person name="Chen P."/>
            <person name="Wu S."/>
            <person name="Liu J."/>
            <person name="Xiao Y."/>
            <person name="Bu D."/>
            <person name="Tan J."/>
            <person name="Yang L."/>
            <person name="Ye C."/>
            <person name="Zhang J."/>
            <person name="Xu J."/>
            <person name="Zhou Y."/>
            <person name="Yu Y."/>
            <person name="Zhang B."/>
            <person name="Zhuang S."/>
            <person name="Wei H."/>
            <person name="Liu B."/>
            <person name="Lei M."/>
            <person name="Yu H."/>
            <person name="Li Y."/>
            <person name="Xu H."/>
            <person name="Wei S."/>
            <person name="He X."/>
            <person name="Fang L."/>
            <person name="Zhang Z."/>
            <person name="Zhang Y."/>
            <person name="Huang X."/>
            <person name="Su Z."/>
            <person name="Tong W."/>
            <person name="Li J."/>
            <person name="Tong Z."/>
            <person name="Li S."/>
            <person name="Ye J."/>
            <person name="Wang L."/>
            <person name="Fang L."/>
            <person name="Lei T."/>
            <person name="Chen C."/>
            <person name="Chen H."/>
            <person name="Xu Z."/>
            <person name="Li H."/>
            <person name="Huang H."/>
            <person name="Zhang F."/>
            <person name="Xu H."/>
            <person name="Li N."/>
            <person name="Zhao C."/>
            <person name="Li S."/>
            <person name="Dong L."/>
            <person name="Huang Y."/>
            <person name="Li L."/>
            <person name="Xi Y."/>
            <person name="Qi Q."/>
            <person name="Li W."/>
            <person name="Zhang B."/>
            <person name="Hu W."/>
            <person name="Zhang Y."/>
            <person name="Tian X."/>
            <person name="Jiao Y."/>
            <person name="Liang X."/>
            <person name="Jin J."/>
            <person name="Gao L."/>
            <person name="Zheng W."/>
            <person name="Hao B."/>
            <person name="Liu S."/>
            <person name="Wang W."/>
            <person name="Yuan L."/>
            <person name="Cao M."/>
            <person name="McDermott J."/>
            <person name="Samudrala R."/>
            <person name="Wang J."/>
            <person name="Wong G.K."/>
            <person name="Yang H."/>
        </authorList>
    </citation>
    <scope>NUCLEOTIDE SEQUENCE [LARGE SCALE GENOMIC DNA]</scope>
</reference>
<evidence type="ECO:0000256" key="2">
    <source>
        <dbReference type="ARBA" id="ARBA00005254"/>
    </source>
</evidence>
<keyword evidence="4" id="KW-0443">Lipid metabolism</keyword>